<dbReference type="AlphaFoldDB" id="A0AA40DDY5"/>
<keyword evidence="2" id="KW-1185">Reference proteome</keyword>
<comment type="caution">
    <text evidence="1">The sequence shown here is derived from an EMBL/GenBank/DDBJ whole genome shotgun (WGS) entry which is preliminary data.</text>
</comment>
<gene>
    <name evidence="1" type="ORF">QBC41DRAFT_74218</name>
</gene>
<proteinExistence type="predicted"/>
<name>A0AA40DDY5_9PEZI</name>
<sequence>MPAQSSELRDGGVDSVGSYRQLSTHAGWLEHSCLAACDWPQGRVAAPLPLLAGSILVAQTEGSRVLFVSRTSCRQPITWRHGPATRLIQSRVVLFQLSTALHFCKCVCVCVCVCLCLSVCLSVCLSHPIPPPRAASNLTFLPASLFLPHPPPRRPLLSLLPTLSPSIVLHCRPFEHCRSIGTFLPPPSTLLPCLPTVPHLRQHSKGDTRTHTHTHTHTHAHTSDRRVFWVSGSCAWALPA</sequence>
<evidence type="ECO:0000313" key="1">
    <source>
        <dbReference type="EMBL" id="KAK0670583.1"/>
    </source>
</evidence>
<evidence type="ECO:0000313" key="2">
    <source>
        <dbReference type="Proteomes" id="UP001174997"/>
    </source>
</evidence>
<organism evidence="1 2">
    <name type="scientific">Cercophora samala</name>
    <dbReference type="NCBI Taxonomy" id="330535"/>
    <lineage>
        <taxon>Eukaryota</taxon>
        <taxon>Fungi</taxon>
        <taxon>Dikarya</taxon>
        <taxon>Ascomycota</taxon>
        <taxon>Pezizomycotina</taxon>
        <taxon>Sordariomycetes</taxon>
        <taxon>Sordariomycetidae</taxon>
        <taxon>Sordariales</taxon>
        <taxon>Lasiosphaeriaceae</taxon>
        <taxon>Cercophora</taxon>
    </lineage>
</organism>
<protein>
    <submittedName>
        <fullName evidence="1">Uncharacterized protein</fullName>
    </submittedName>
</protein>
<accession>A0AA40DDY5</accession>
<dbReference type="Proteomes" id="UP001174997">
    <property type="component" value="Unassembled WGS sequence"/>
</dbReference>
<reference evidence="1" key="1">
    <citation type="submission" date="2023-06" db="EMBL/GenBank/DDBJ databases">
        <title>Genome-scale phylogeny and comparative genomics of the fungal order Sordariales.</title>
        <authorList>
            <consortium name="Lawrence Berkeley National Laboratory"/>
            <person name="Hensen N."/>
            <person name="Bonometti L."/>
            <person name="Westerberg I."/>
            <person name="Brannstrom I.O."/>
            <person name="Guillou S."/>
            <person name="Cros-Aarteil S."/>
            <person name="Calhoun S."/>
            <person name="Haridas S."/>
            <person name="Kuo A."/>
            <person name="Mondo S."/>
            <person name="Pangilinan J."/>
            <person name="Riley R."/>
            <person name="Labutti K."/>
            <person name="Andreopoulos B."/>
            <person name="Lipzen A."/>
            <person name="Chen C."/>
            <person name="Yanf M."/>
            <person name="Daum C."/>
            <person name="Ng V."/>
            <person name="Clum A."/>
            <person name="Steindorff A."/>
            <person name="Ohm R."/>
            <person name="Martin F."/>
            <person name="Silar P."/>
            <person name="Natvig D."/>
            <person name="Lalanne C."/>
            <person name="Gautier V."/>
            <person name="Ament-Velasquez S.L."/>
            <person name="Kruys A."/>
            <person name="Hutchinson M.I."/>
            <person name="Powell A.J."/>
            <person name="Barry K."/>
            <person name="Miller A.N."/>
            <person name="Grigoriev I.V."/>
            <person name="Debuchy R."/>
            <person name="Gladieux P."/>
            <person name="Thoren M.H."/>
            <person name="Johannesson H."/>
        </authorList>
    </citation>
    <scope>NUCLEOTIDE SEQUENCE</scope>
    <source>
        <strain evidence="1">CBS 307.81</strain>
    </source>
</reference>
<dbReference type="EMBL" id="JAULSY010000030">
    <property type="protein sequence ID" value="KAK0670583.1"/>
    <property type="molecule type" value="Genomic_DNA"/>
</dbReference>